<feature type="region of interest" description="Disordered" evidence="6">
    <location>
        <begin position="33"/>
        <end position="54"/>
    </location>
</feature>
<dbReference type="InterPro" id="IPR029058">
    <property type="entry name" value="AB_hydrolase_fold"/>
</dbReference>
<evidence type="ECO:0000256" key="2">
    <source>
        <dbReference type="ARBA" id="ARBA00013194"/>
    </source>
</evidence>
<comment type="caution">
    <text evidence="8">The sequence shown here is derived from an EMBL/GenBank/DDBJ whole genome shotgun (WGS) entry which is preliminary data.</text>
</comment>
<dbReference type="Gene3D" id="3.10.50.40">
    <property type="match status" value="1"/>
</dbReference>
<dbReference type="PROSITE" id="PS50059">
    <property type="entry name" value="FKBP_PPIASE"/>
    <property type="match status" value="1"/>
</dbReference>
<comment type="catalytic activity">
    <reaction evidence="1 5">
        <text>[protein]-peptidylproline (omega=180) = [protein]-peptidylproline (omega=0)</text>
        <dbReference type="Rhea" id="RHEA:16237"/>
        <dbReference type="Rhea" id="RHEA-COMP:10747"/>
        <dbReference type="Rhea" id="RHEA-COMP:10748"/>
        <dbReference type="ChEBI" id="CHEBI:83833"/>
        <dbReference type="ChEBI" id="CHEBI:83834"/>
        <dbReference type="EC" id="5.2.1.8"/>
    </reaction>
</comment>
<evidence type="ECO:0000256" key="6">
    <source>
        <dbReference type="SAM" id="MobiDB-lite"/>
    </source>
</evidence>
<dbReference type="InterPro" id="IPR002921">
    <property type="entry name" value="Fungal_lipase-type"/>
</dbReference>
<dbReference type="CDD" id="cd00519">
    <property type="entry name" value="Lipase_3"/>
    <property type="match status" value="1"/>
</dbReference>
<dbReference type="Proteomes" id="UP001642484">
    <property type="component" value="Unassembled WGS sequence"/>
</dbReference>
<evidence type="ECO:0000259" key="7">
    <source>
        <dbReference type="PROSITE" id="PS50059"/>
    </source>
</evidence>
<evidence type="ECO:0000313" key="9">
    <source>
        <dbReference type="Proteomes" id="UP001642484"/>
    </source>
</evidence>
<sequence>MATPIGCQDSCIIVHGSVGDPTDASRFVQVGGGTDGGEHDLHGGDIGRQDVGSSSKGMQRLWSEAVSDPGEGTGEMVRLGRSEESQSVALDRCQMVELLLDARADVGQRRNDAEAPLELAARGSFYTDVRDSFSLVEAWLAEQLSACKLFSFNGARALCCQALRGHSHAPAEALQPPSFGDPGVLGVRQVLGVCRLQREAVLPPVRPAISVAGFMVLGLAAGALWRRRKVSSRQFLERLKLPLQPSLQQVIGVLQRVDPALGNLAETVSQVWGLLQSELAEQLTEDASGARSGRLLLHLFALGRLKSLQSAGFDLPVEQVPLVSDLPQLTEAYRLTKLAVASYGANVLALVGLLQFKDAWPSAGPDRDRVAAARYLEVPVERMLAYGTLGDSRKESEEPKSALERFKPWWILMEDGDELILSIRGSANIDDIATDLACATCEFLHGYAHEGVAGAVSAVWDEAESEVAKAIQARDYQRLVVCGHSLGGAVSLLLGMKLRATNALPLEVHAFAAGPPPAFQGESRPELEEGLISVINRFDPVPHLSLDAALRMVLAAEKLADEGLSWQQTLGLVVGTNEFASPKFDDLIAKIPKQAKAPLRIPGEAIWLVDACAGRQVLAVDLRGRLQDFVEELPEISVAQSALDHVALPHVSVDPLARFWRHGVALSRARAVTKELTLAREIPAPGRRPCRALWATLTVPGLWTAARPFSAAAEEKPWTTSDTGLQYRDLVVGEGEAPVKGQTVKVHYTGTLESGKVFDSSLSRGDPLEFAVGKGQVIAGWDEGILTMRVGGKRQLKIPPKLGYGARGIGPIPPNATLLFECELVGLGAK</sequence>
<dbReference type="InterPro" id="IPR001179">
    <property type="entry name" value="PPIase_FKBP_dom"/>
</dbReference>
<evidence type="ECO:0000256" key="5">
    <source>
        <dbReference type="PROSITE-ProRule" id="PRU00277"/>
    </source>
</evidence>
<accession>A0ABP0QCK2</accession>
<keyword evidence="9" id="KW-1185">Reference proteome</keyword>
<dbReference type="InterPro" id="IPR046357">
    <property type="entry name" value="PPIase_dom_sf"/>
</dbReference>
<evidence type="ECO:0000313" key="8">
    <source>
        <dbReference type="EMBL" id="CAK9085982.1"/>
    </source>
</evidence>
<evidence type="ECO:0000256" key="3">
    <source>
        <dbReference type="ARBA" id="ARBA00023110"/>
    </source>
</evidence>
<reference evidence="8 9" key="1">
    <citation type="submission" date="2024-02" db="EMBL/GenBank/DDBJ databases">
        <authorList>
            <person name="Chen Y."/>
            <person name="Shah S."/>
            <person name="Dougan E. K."/>
            <person name="Thang M."/>
            <person name="Chan C."/>
        </authorList>
    </citation>
    <scope>NUCLEOTIDE SEQUENCE [LARGE SCALE GENOMIC DNA]</scope>
</reference>
<dbReference type="Pfam" id="PF00254">
    <property type="entry name" value="FKBP_C"/>
    <property type="match status" value="1"/>
</dbReference>
<proteinExistence type="predicted"/>
<dbReference type="EMBL" id="CAXAMN010024361">
    <property type="protein sequence ID" value="CAK9085982.1"/>
    <property type="molecule type" value="Genomic_DNA"/>
</dbReference>
<feature type="compositionally biased region" description="Basic and acidic residues" evidence="6">
    <location>
        <begin position="36"/>
        <end position="48"/>
    </location>
</feature>
<dbReference type="SUPFAM" id="SSF54534">
    <property type="entry name" value="FKBP-like"/>
    <property type="match status" value="1"/>
</dbReference>
<dbReference type="Gene3D" id="3.40.50.1820">
    <property type="entry name" value="alpha/beta hydrolase"/>
    <property type="match status" value="1"/>
</dbReference>
<evidence type="ECO:0000256" key="1">
    <source>
        <dbReference type="ARBA" id="ARBA00000971"/>
    </source>
</evidence>
<dbReference type="SUPFAM" id="SSF53474">
    <property type="entry name" value="alpha/beta-Hydrolases"/>
    <property type="match status" value="1"/>
</dbReference>
<dbReference type="PANTHER" id="PTHR43811:SF19">
    <property type="entry name" value="39 KDA FK506-BINDING NUCLEAR PROTEIN"/>
    <property type="match status" value="1"/>
</dbReference>
<gene>
    <name evidence="8" type="ORF">CCMP2556_LOCUS41704</name>
</gene>
<dbReference type="Pfam" id="PF01764">
    <property type="entry name" value="Lipase_3"/>
    <property type="match status" value="1"/>
</dbReference>
<keyword evidence="3 5" id="KW-0697">Rotamase</keyword>
<feature type="domain" description="PPIase FKBP-type" evidence="7">
    <location>
        <begin position="741"/>
        <end position="828"/>
    </location>
</feature>
<keyword evidence="4 5" id="KW-0413">Isomerase</keyword>
<name>A0ABP0QCK2_9DINO</name>
<protein>
    <recommendedName>
        <fullName evidence="2 5">peptidylprolyl isomerase</fullName>
        <ecNumber evidence="2 5">5.2.1.8</ecNumber>
    </recommendedName>
</protein>
<organism evidence="8 9">
    <name type="scientific">Durusdinium trenchii</name>
    <dbReference type="NCBI Taxonomy" id="1381693"/>
    <lineage>
        <taxon>Eukaryota</taxon>
        <taxon>Sar</taxon>
        <taxon>Alveolata</taxon>
        <taxon>Dinophyceae</taxon>
        <taxon>Suessiales</taxon>
        <taxon>Symbiodiniaceae</taxon>
        <taxon>Durusdinium</taxon>
    </lineage>
</organism>
<dbReference type="PANTHER" id="PTHR43811">
    <property type="entry name" value="FKBP-TYPE PEPTIDYL-PROLYL CIS-TRANS ISOMERASE FKPA"/>
    <property type="match status" value="1"/>
</dbReference>
<evidence type="ECO:0000256" key="4">
    <source>
        <dbReference type="ARBA" id="ARBA00023235"/>
    </source>
</evidence>
<dbReference type="EC" id="5.2.1.8" evidence="2 5"/>